<evidence type="ECO:0000313" key="3">
    <source>
        <dbReference type="Proteomes" id="UP000231263"/>
    </source>
</evidence>
<evidence type="ECO:0000256" key="1">
    <source>
        <dbReference type="SAM" id="Phobius"/>
    </source>
</evidence>
<keyword evidence="1" id="KW-1133">Transmembrane helix</keyword>
<dbReference type="EMBL" id="PFWT01000020">
    <property type="protein sequence ID" value="PJA45975.1"/>
    <property type="molecule type" value="Genomic_DNA"/>
</dbReference>
<accession>A0A2M7XDQ4</accession>
<dbReference type="AlphaFoldDB" id="A0A2M7XDQ4"/>
<evidence type="ECO:0008006" key="4">
    <source>
        <dbReference type="Google" id="ProtNLM"/>
    </source>
</evidence>
<keyword evidence="1" id="KW-0812">Transmembrane</keyword>
<reference evidence="3" key="1">
    <citation type="submission" date="2017-09" db="EMBL/GenBank/DDBJ databases">
        <title>Depth-based differentiation of microbial function through sediment-hosted aquifers and enrichment of novel symbionts in the deep terrestrial subsurface.</title>
        <authorList>
            <person name="Probst A.J."/>
            <person name="Ladd B."/>
            <person name="Jarett J.K."/>
            <person name="Geller-Mcgrath D.E."/>
            <person name="Sieber C.M.K."/>
            <person name="Emerson J.B."/>
            <person name="Anantharaman K."/>
            <person name="Thomas B.C."/>
            <person name="Malmstrom R."/>
            <person name="Stieglmeier M."/>
            <person name="Klingl A."/>
            <person name="Woyke T."/>
            <person name="Ryan C.M."/>
            <person name="Banfield J.F."/>
        </authorList>
    </citation>
    <scope>NUCLEOTIDE SEQUENCE [LARGE SCALE GENOMIC DNA]</scope>
</reference>
<protein>
    <recommendedName>
        <fullName evidence="4">DUF948 domain-containing protein</fullName>
    </recommendedName>
</protein>
<name>A0A2M7XDQ4_9BACT</name>
<gene>
    <name evidence="2" type="ORF">CO173_04065</name>
</gene>
<dbReference type="Proteomes" id="UP000231263">
    <property type="component" value="Unassembled WGS sequence"/>
</dbReference>
<keyword evidence="1" id="KW-0472">Membrane</keyword>
<comment type="caution">
    <text evidence="2">The sequence shown here is derived from an EMBL/GenBank/DDBJ whole genome shotgun (WGS) entry which is preliminary data.</text>
</comment>
<sequence length="103" mass="11765">MFTALEILYIFMAFGVLIVSVGFVWFLFRVSMVLKNVADVIGELKSAIGRLEQSLNGIKARFEHSTSHLGKMTEHMRDAAAKWGGEVKEKVKDWAEEEKDDWE</sequence>
<feature type="transmembrane region" description="Helical" evidence="1">
    <location>
        <begin position="6"/>
        <end position="28"/>
    </location>
</feature>
<organism evidence="2 3">
    <name type="scientific">Candidatus Uhrbacteria bacterium CG_4_9_14_3_um_filter_41_35</name>
    <dbReference type="NCBI Taxonomy" id="1975034"/>
    <lineage>
        <taxon>Bacteria</taxon>
        <taxon>Candidatus Uhriibacteriota</taxon>
    </lineage>
</organism>
<evidence type="ECO:0000313" key="2">
    <source>
        <dbReference type="EMBL" id="PJA45975.1"/>
    </source>
</evidence>
<proteinExistence type="predicted"/>